<dbReference type="Proteomes" id="UP000613840">
    <property type="component" value="Unassembled WGS sequence"/>
</dbReference>
<evidence type="ECO:0000256" key="2">
    <source>
        <dbReference type="ARBA" id="ARBA00022448"/>
    </source>
</evidence>
<protein>
    <recommendedName>
        <fullName evidence="9">Major facilitator superfamily (MFS) profile domain-containing protein</fullName>
    </recommendedName>
</protein>
<keyword evidence="3" id="KW-1003">Cell membrane</keyword>
<evidence type="ECO:0000256" key="5">
    <source>
        <dbReference type="ARBA" id="ARBA00022847"/>
    </source>
</evidence>
<feature type="domain" description="Major facilitator superfamily (MFS) profile" evidence="9">
    <location>
        <begin position="25"/>
        <end position="103"/>
    </location>
</feature>
<proteinExistence type="predicted"/>
<evidence type="ECO:0000259" key="9">
    <source>
        <dbReference type="PROSITE" id="PS50850"/>
    </source>
</evidence>
<keyword evidence="4 8" id="KW-0812">Transmembrane</keyword>
<dbReference type="GO" id="GO:0005886">
    <property type="term" value="C:plasma membrane"/>
    <property type="evidence" value="ECO:0007669"/>
    <property type="project" value="UniProtKB-SubCell"/>
</dbReference>
<keyword evidence="11" id="KW-1185">Reference proteome</keyword>
<dbReference type="InterPro" id="IPR020846">
    <property type="entry name" value="MFS_dom"/>
</dbReference>
<evidence type="ECO:0000256" key="3">
    <source>
        <dbReference type="ARBA" id="ARBA00022475"/>
    </source>
</evidence>
<keyword evidence="6 8" id="KW-1133">Transmembrane helix</keyword>
<name>A0A917RZE4_9ACTN</name>
<accession>A0A917RZE4</accession>
<reference evidence="10" key="1">
    <citation type="journal article" date="2014" name="Int. J. Syst. Evol. Microbiol.">
        <title>Complete genome sequence of Corynebacterium casei LMG S-19264T (=DSM 44701T), isolated from a smear-ripened cheese.</title>
        <authorList>
            <consortium name="US DOE Joint Genome Institute (JGI-PGF)"/>
            <person name="Walter F."/>
            <person name="Albersmeier A."/>
            <person name="Kalinowski J."/>
            <person name="Ruckert C."/>
        </authorList>
    </citation>
    <scope>NUCLEOTIDE SEQUENCE</scope>
    <source>
        <strain evidence="10">CGMCC 4.7306</strain>
    </source>
</reference>
<gene>
    <name evidence="10" type="ORF">GCM10011575_02200</name>
</gene>
<organism evidence="10 11">
    <name type="scientific">Microlunatus endophyticus</name>
    <dbReference type="NCBI Taxonomy" id="1716077"/>
    <lineage>
        <taxon>Bacteria</taxon>
        <taxon>Bacillati</taxon>
        <taxon>Actinomycetota</taxon>
        <taxon>Actinomycetes</taxon>
        <taxon>Propionibacteriales</taxon>
        <taxon>Propionibacteriaceae</taxon>
        <taxon>Microlunatus</taxon>
    </lineage>
</organism>
<evidence type="ECO:0000256" key="8">
    <source>
        <dbReference type="SAM" id="Phobius"/>
    </source>
</evidence>
<sequence length="103" mass="11318">MVSPVADSNGAVINGVKRRHSVAANILRGSLGNLIEWYDFYVFSAFATYFGANFFDSADPISNTLNTLGVFAVGFFMRPIGGWLFGRIADRMGRRFSLTLSVL</sequence>
<evidence type="ECO:0000256" key="6">
    <source>
        <dbReference type="ARBA" id="ARBA00022989"/>
    </source>
</evidence>
<evidence type="ECO:0000256" key="4">
    <source>
        <dbReference type="ARBA" id="ARBA00022692"/>
    </source>
</evidence>
<evidence type="ECO:0000256" key="7">
    <source>
        <dbReference type="ARBA" id="ARBA00023136"/>
    </source>
</evidence>
<dbReference type="Pfam" id="PF00083">
    <property type="entry name" value="Sugar_tr"/>
    <property type="match status" value="1"/>
</dbReference>
<dbReference type="GO" id="GO:0015293">
    <property type="term" value="F:symporter activity"/>
    <property type="evidence" value="ECO:0007669"/>
    <property type="project" value="UniProtKB-KW"/>
</dbReference>
<dbReference type="PANTHER" id="PTHR43528">
    <property type="entry name" value="ALPHA-KETOGLUTARATE PERMEASE"/>
    <property type="match status" value="1"/>
</dbReference>
<reference evidence="10" key="2">
    <citation type="submission" date="2020-09" db="EMBL/GenBank/DDBJ databases">
        <authorList>
            <person name="Sun Q."/>
            <person name="Zhou Y."/>
        </authorList>
    </citation>
    <scope>NUCLEOTIDE SEQUENCE</scope>
    <source>
        <strain evidence="10">CGMCC 4.7306</strain>
    </source>
</reference>
<comment type="subcellular location">
    <subcellularLocation>
        <location evidence="1">Cell membrane</location>
        <topology evidence="1">Multi-pass membrane protein</topology>
    </subcellularLocation>
</comment>
<evidence type="ECO:0000313" key="11">
    <source>
        <dbReference type="Proteomes" id="UP000613840"/>
    </source>
</evidence>
<dbReference type="InterPro" id="IPR051084">
    <property type="entry name" value="H+-coupled_symporters"/>
</dbReference>
<dbReference type="InterPro" id="IPR036259">
    <property type="entry name" value="MFS_trans_sf"/>
</dbReference>
<keyword evidence="5" id="KW-0769">Symport</keyword>
<dbReference type="SUPFAM" id="SSF103473">
    <property type="entry name" value="MFS general substrate transporter"/>
    <property type="match status" value="1"/>
</dbReference>
<dbReference type="InterPro" id="IPR005828">
    <property type="entry name" value="MFS_sugar_transport-like"/>
</dbReference>
<keyword evidence="7 8" id="KW-0472">Membrane</keyword>
<dbReference type="PANTHER" id="PTHR43528:SF1">
    <property type="entry name" value="ALPHA-KETOGLUTARATE PERMEASE"/>
    <property type="match status" value="1"/>
</dbReference>
<evidence type="ECO:0000313" key="10">
    <source>
        <dbReference type="EMBL" id="GGL47842.1"/>
    </source>
</evidence>
<dbReference type="EMBL" id="BMMZ01000001">
    <property type="protein sequence ID" value="GGL47842.1"/>
    <property type="molecule type" value="Genomic_DNA"/>
</dbReference>
<comment type="caution">
    <text evidence="10">The sequence shown here is derived from an EMBL/GenBank/DDBJ whole genome shotgun (WGS) entry which is preliminary data.</text>
</comment>
<dbReference type="AlphaFoldDB" id="A0A917RZE4"/>
<dbReference type="Gene3D" id="1.20.1250.20">
    <property type="entry name" value="MFS general substrate transporter like domains"/>
    <property type="match status" value="1"/>
</dbReference>
<keyword evidence="2" id="KW-0813">Transport</keyword>
<evidence type="ECO:0000256" key="1">
    <source>
        <dbReference type="ARBA" id="ARBA00004651"/>
    </source>
</evidence>
<feature type="transmembrane region" description="Helical" evidence="8">
    <location>
        <begin position="67"/>
        <end position="86"/>
    </location>
</feature>
<dbReference type="PROSITE" id="PS50850">
    <property type="entry name" value="MFS"/>
    <property type="match status" value="1"/>
</dbReference>